<reference evidence="1" key="1">
    <citation type="submission" date="2024-09" db="EMBL/GenBank/DDBJ databases">
        <authorList>
            <person name="Popovic Milovanovic T."/>
            <person name="Greer S."/>
            <person name="Ilicic R."/>
            <person name="Jelusic A."/>
            <person name="Grant M."/>
            <person name="Vicente J."/>
            <person name="Studholme D.J."/>
        </authorList>
    </citation>
    <scope>NUCLEOTIDE SEQUENCE</scope>
    <source>
        <strain evidence="1">Xp320</strain>
    </source>
</reference>
<evidence type="ECO:0000313" key="1">
    <source>
        <dbReference type="EMBL" id="MFB8961574.1"/>
    </source>
</evidence>
<sequence length="184" mass="18234">MVQTRSTAVAISALLAVLGLGGCASFCGAPSGGPPPPPAPPQAQRGPPPPPPSASDLAAMQACAREQGVASPPPAAATPHPDAPAQGMDRSAFERCLVSKGVSWPTQMPGGPWRDGPAPDGAHGPGEPHGPPRHDPDFDAALQACATAQGIALPAPDAPPLGPPPPALSQCLEAEGFAPPPRHS</sequence>
<dbReference type="EMBL" id="JASVYU020000007">
    <property type="protein sequence ID" value="MFB8961574.1"/>
    <property type="molecule type" value="Genomic_DNA"/>
</dbReference>
<dbReference type="Proteomes" id="UP001169740">
    <property type="component" value="Unassembled WGS sequence"/>
</dbReference>
<protein>
    <submittedName>
        <fullName evidence="1">Uncharacterized protein</fullName>
    </submittedName>
</protein>
<organism evidence="1 2">
    <name type="scientific">Xanthomonas arboricola pv. pruni</name>
    <dbReference type="NCBI Taxonomy" id="69929"/>
    <lineage>
        <taxon>Bacteria</taxon>
        <taxon>Pseudomonadati</taxon>
        <taxon>Pseudomonadota</taxon>
        <taxon>Gammaproteobacteria</taxon>
        <taxon>Lysobacterales</taxon>
        <taxon>Lysobacteraceae</taxon>
        <taxon>Xanthomonas</taxon>
    </lineage>
</organism>
<name>A0ACC6V770_9XANT</name>
<comment type="caution">
    <text evidence="1">The sequence shown here is derived from an EMBL/GenBank/DDBJ whole genome shotgun (WGS) entry which is preliminary data.</text>
</comment>
<proteinExistence type="predicted"/>
<gene>
    <name evidence="1" type="ORF">QSH54_006600</name>
</gene>
<evidence type="ECO:0000313" key="2">
    <source>
        <dbReference type="Proteomes" id="UP001169740"/>
    </source>
</evidence>
<accession>A0ACC6V770</accession>